<organism evidence="2 3">
    <name type="scientific">Methylotenera oryzisoli</name>
    <dbReference type="NCBI Taxonomy" id="2080758"/>
    <lineage>
        <taxon>Bacteria</taxon>
        <taxon>Pseudomonadati</taxon>
        <taxon>Pseudomonadota</taxon>
        <taxon>Betaproteobacteria</taxon>
        <taxon>Nitrosomonadales</taxon>
        <taxon>Methylophilaceae</taxon>
        <taxon>Methylotenera</taxon>
    </lineage>
</organism>
<protein>
    <submittedName>
        <fullName evidence="2">Uncharacterized protein</fullName>
    </submittedName>
</protein>
<keyword evidence="1" id="KW-1133">Transmembrane helix</keyword>
<dbReference type="RefSeq" id="WP_135276257.1">
    <property type="nucleotide sequence ID" value="NZ_PQVH01000002.1"/>
</dbReference>
<dbReference type="Proteomes" id="UP000297706">
    <property type="component" value="Unassembled WGS sequence"/>
</dbReference>
<comment type="caution">
    <text evidence="2">The sequence shown here is derived from an EMBL/GenBank/DDBJ whole genome shotgun (WGS) entry which is preliminary data.</text>
</comment>
<name>A0A4Y9VUD6_9PROT</name>
<keyword evidence="1" id="KW-0812">Transmembrane</keyword>
<dbReference type="AlphaFoldDB" id="A0A4Y9VUD6"/>
<reference evidence="2 3" key="1">
    <citation type="submission" date="2018-02" db="EMBL/GenBank/DDBJ databases">
        <title>A novel lanthanide dependent methylotroph, Methylotenera sp. La3113.</title>
        <authorList>
            <person name="Lv H."/>
            <person name="Tani A."/>
        </authorList>
    </citation>
    <scope>NUCLEOTIDE SEQUENCE [LARGE SCALE GENOMIC DNA]</scope>
    <source>
        <strain evidence="2 3">La3113</strain>
    </source>
</reference>
<keyword evidence="3" id="KW-1185">Reference proteome</keyword>
<feature type="transmembrane region" description="Helical" evidence="1">
    <location>
        <begin position="82"/>
        <end position="101"/>
    </location>
</feature>
<dbReference type="EMBL" id="PQVH01000002">
    <property type="protein sequence ID" value="TFW72948.1"/>
    <property type="molecule type" value="Genomic_DNA"/>
</dbReference>
<sequence>MLKLVLVVVAAIVIGAGFFGVYVIYDNYSLNQDGKERSFILFILGMLFSIFLGNTLMLNLALNFICTNNSGAGCSFGVSAMTLPFSIALSIAIFLFFWASLGCRVKKS</sequence>
<accession>A0A4Y9VUD6</accession>
<gene>
    <name evidence="2" type="ORF">C3Y98_00890</name>
</gene>
<evidence type="ECO:0000313" key="2">
    <source>
        <dbReference type="EMBL" id="TFW72948.1"/>
    </source>
</evidence>
<keyword evidence="1" id="KW-0472">Membrane</keyword>
<feature type="transmembrane region" description="Helical" evidence="1">
    <location>
        <begin position="37"/>
        <end position="62"/>
    </location>
</feature>
<evidence type="ECO:0000256" key="1">
    <source>
        <dbReference type="SAM" id="Phobius"/>
    </source>
</evidence>
<evidence type="ECO:0000313" key="3">
    <source>
        <dbReference type="Proteomes" id="UP000297706"/>
    </source>
</evidence>
<proteinExistence type="predicted"/>
<feature type="transmembrane region" description="Helical" evidence="1">
    <location>
        <begin position="6"/>
        <end position="25"/>
    </location>
</feature>